<keyword evidence="2" id="KW-1133">Transmembrane helix</keyword>
<evidence type="ECO:0000313" key="5">
    <source>
        <dbReference type="EMBL" id="CCO18330.1"/>
    </source>
</evidence>
<evidence type="ECO:0000256" key="2">
    <source>
        <dbReference type="SAM" id="Phobius"/>
    </source>
</evidence>
<evidence type="ECO:0000256" key="3">
    <source>
        <dbReference type="SAM" id="SignalP"/>
    </source>
</evidence>
<dbReference type="PANTHER" id="PTHR31515">
    <property type="entry name" value="TRANSMEMBRANE PROTEIN-RELATED"/>
    <property type="match status" value="1"/>
</dbReference>
<dbReference type="Pfam" id="PF25483">
    <property type="entry name" value="DUF7906"/>
    <property type="match status" value="1"/>
</dbReference>
<keyword evidence="3" id="KW-0732">Signal</keyword>
<dbReference type="RefSeq" id="XP_007510797.1">
    <property type="nucleotide sequence ID" value="XM_007510735.1"/>
</dbReference>
<protein>
    <recommendedName>
        <fullName evidence="4">DUF7906 domain-containing protein</fullName>
    </recommendedName>
</protein>
<evidence type="ECO:0000259" key="4">
    <source>
        <dbReference type="Pfam" id="PF25483"/>
    </source>
</evidence>
<dbReference type="OrthoDB" id="18100at2759"/>
<keyword evidence="2" id="KW-0472">Membrane</keyword>
<feature type="compositionally biased region" description="Basic and acidic residues" evidence="1">
    <location>
        <begin position="267"/>
        <end position="276"/>
    </location>
</feature>
<name>K8F0M7_9CHLO</name>
<accession>K8F0M7</accession>
<reference evidence="5 6" key="1">
    <citation type="submission" date="2011-10" db="EMBL/GenBank/DDBJ databases">
        <authorList>
            <person name="Genoscope - CEA"/>
        </authorList>
    </citation>
    <scope>NUCLEOTIDE SEQUENCE [LARGE SCALE GENOMIC DNA]</scope>
    <source>
        <strain evidence="5 6">RCC 1105</strain>
    </source>
</reference>
<feature type="chain" id="PRO_5003917761" description="DUF7906 domain-containing protein" evidence="3">
    <location>
        <begin position="31"/>
        <end position="844"/>
    </location>
</feature>
<feature type="domain" description="DUF7906" evidence="4">
    <location>
        <begin position="112"/>
        <end position="366"/>
    </location>
</feature>
<sequence>MSGQKAMVVLAARVYMSLLLLSFFSFVSSAQRNDDDVHTAARARAELSTILGKTSPWRTDFNTYDSYSEFSEDTKEEVNGQQQRSSDSDSSSPEDVFTYREWRTKPIDFYLSVSLKLSGFHRDGNFLAKVTKRDIEPFLETVKSDALSEGEMYKMHFHYRVMHARKEVNAEVEKAIQENVRVEREWSSTSKAKNTVDFRKVDGIIEKDNVFGGDDDMTKVYRTEKDDVFSPYVIYALNPRRPKNPNDNKASVQYVYSFLSHEGGGGGDDKKYDKKSSNSSQCFGTSMVSRDDASSSSSPSAPAYAWVDLTSGPNGFTKKRTKFTTDYSRRVPPKVLGAHAKQENVPLLSASIAGFLGDASKTLFAPSIRREFLDEHFGSLSSSSVSSGGKEKMMVKFKTDDAWISHVQIELVRISELPFNLQSERDAKKIDPDHRVEKYLQKALLPGRKIKVNEREQHEHEQNKEKIENRNRNSERTSSNSNSSGARGFEEDDEEFLVDESELLFWVEEYEEGIRKQLGLRDGDETTKVIPVFLFDLKLTTHGKLGAFTDGKQAEIAKDNSFIVAVRNSKKHKIDIPSFKCFEDDPTQNAWVDSSDVLRALKASLMTNLFGIHVDVDRDDVDLSWAIGNDVFTPLSAGEGDSFAIIDGAKRTTIAVGMQKIRRFIATRLEILHDICREDGENENTFAHAFPREPLRKTFLARSRLLKFKHEEAVKATTLREWERAATFVLSSIVDANAMVEALEETIASHKVRLDCYNNSPPPGGSSPRTTTTRKNTKKKKKLPDDGSRSYHFLEAFLYGGFEAFFGTAFLIVVYVCLVEVIAFYRKTKGKKRSTGESSYRKEE</sequence>
<dbReference type="Proteomes" id="UP000198341">
    <property type="component" value="Chromosome 10"/>
</dbReference>
<keyword evidence="6" id="KW-1185">Reference proteome</keyword>
<dbReference type="GeneID" id="19013459"/>
<dbReference type="PANTHER" id="PTHR31515:SF4">
    <property type="entry name" value="TRANSMEMBRANE PROTEIN"/>
    <property type="match status" value="1"/>
</dbReference>
<feature type="region of interest" description="Disordered" evidence="1">
    <location>
        <begin position="263"/>
        <end position="301"/>
    </location>
</feature>
<dbReference type="STRING" id="41875.K8F0M7"/>
<feature type="region of interest" description="Disordered" evidence="1">
    <location>
        <begin position="758"/>
        <end position="786"/>
    </location>
</feature>
<feature type="region of interest" description="Disordered" evidence="1">
    <location>
        <begin position="72"/>
        <end position="94"/>
    </location>
</feature>
<feature type="transmembrane region" description="Helical" evidence="2">
    <location>
        <begin position="804"/>
        <end position="825"/>
    </location>
</feature>
<keyword evidence="2" id="KW-0812">Transmembrane</keyword>
<proteinExistence type="predicted"/>
<feature type="signal peptide" evidence="3">
    <location>
        <begin position="1"/>
        <end position="30"/>
    </location>
</feature>
<dbReference type="InterPro" id="IPR057228">
    <property type="entry name" value="DUF7906"/>
</dbReference>
<feature type="region of interest" description="Disordered" evidence="1">
    <location>
        <begin position="450"/>
        <end position="494"/>
    </location>
</feature>
<evidence type="ECO:0000313" key="6">
    <source>
        <dbReference type="Proteomes" id="UP000198341"/>
    </source>
</evidence>
<gene>
    <name evidence="5" type="ordered locus">Bathy10g03840</name>
</gene>
<dbReference type="EMBL" id="FO082269">
    <property type="protein sequence ID" value="CCO18330.1"/>
    <property type="molecule type" value="Genomic_DNA"/>
</dbReference>
<evidence type="ECO:0000256" key="1">
    <source>
        <dbReference type="SAM" id="MobiDB-lite"/>
    </source>
</evidence>
<dbReference type="KEGG" id="bpg:Bathy10g03840"/>
<feature type="compositionally biased region" description="Basic and acidic residues" evidence="1">
    <location>
        <begin position="451"/>
        <end position="475"/>
    </location>
</feature>
<organism evidence="5 6">
    <name type="scientific">Bathycoccus prasinos</name>
    <dbReference type="NCBI Taxonomy" id="41875"/>
    <lineage>
        <taxon>Eukaryota</taxon>
        <taxon>Viridiplantae</taxon>
        <taxon>Chlorophyta</taxon>
        <taxon>Mamiellophyceae</taxon>
        <taxon>Mamiellales</taxon>
        <taxon>Bathycoccaceae</taxon>
        <taxon>Bathycoccus</taxon>
    </lineage>
</organism>
<dbReference type="AlphaFoldDB" id="K8F0M7"/>